<sequence length="238" mass="25662">MGPTSLPSVTPTTSPSRSPTNVPSSEPTITSFHWVACGRRGLCSGLPATLQNSNYERIGGTGSEIAIRCCSDTSLPGFSKQASSCPYAESFLGGVCYNSVSHHEAVDLCSGLGARLCTQAELDGNCARGYAVLVFAYVSASSPSKIVNESGSLHFAPANRECARGAYFRYNFGNSGGHIQYDITYALFPWPSSTILMKTDQCLPHTLLWMDNKGILAYFLKRVRAILGNKRQMIQNVL</sequence>
<evidence type="ECO:0000313" key="3">
    <source>
        <dbReference type="Proteomes" id="UP001295423"/>
    </source>
</evidence>
<keyword evidence="3" id="KW-1185">Reference proteome</keyword>
<name>A0AAD2FIX5_9STRA</name>
<protein>
    <submittedName>
        <fullName evidence="2">Uncharacterized protein</fullName>
    </submittedName>
</protein>
<feature type="region of interest" description="Disordered" evidence="1">
    <location>
        <begin position="1"/>
        <end position="26"/>
    </location>
</feature>
<dbReference type="AlphaFoldDB" id="A0AAD2FIX5"/>
<proteinExistence type="predicted"/>
<evidence type="ECO:0000313" key="2">
    <source>
        <dbReference type="EMBL" id="CAJ1943931.1"/>
    </source>
</evidence>
<gene>
    <name evidence="2" type="ORF">CYCCA115_LOCUS8662</name>
</gene>
<reference evidence="2" key="1">
    <citation type="submission" date="2023-08" db="EMBL/GenBank/DDBJ databases">
        <authorList>
            <person name="Audoor S."/>
            <person name="Bilcke G."/>
        </authorList>
    </citation>
    <scope>NUCLEOTIDE SEQUENCE</scope>
</reference>
<evidence type="ECO:0000256" key="1">
    <source>
        <dbReference type="SAM" id="MobiDB-lite"/>
    </source>
</evidence>
<organism evidence="2 3">
    <name type="scientific">Cylindrotheca closterium</name>
    <dbReference type="NCBI Taxonomy" id="2856"/>
    <lineage>
        <taxon>Eukaryota</taxon>
        <taxon>Sar</taxon>
        <taxon>Stramenopiles</taxon>
        <taxon>Ochrophyta</taxon>
        <taxon>Bacillariophyta</taxon>
        <taxon>Bacillariophyceae</taxon>
        <taxon>Bacillariophycidae</taxon>
        <taxon>Bacillariales</taxon>
        <taxon>Bacillariaceae</taxon>
        <taxon>Cylindrotheca</taxon>
    </lineage>
</organism>
<dbReference type="EMBL" id="CAKOGP040001165">
    <property type="protein sequence ID" value="CAJ1943931.1"/>
    <property type="molecule type" value="Genomic_DNA"/>
</dbReference>
<accession>A0AAD2FIX5</accession>
<feature type="compositionally biased region" description="Low complexity" evidence="1">
    <location>
        <begin position="1"/>
        <end position="25"/>
    </location>
</feature>
<dbReference type="Proteomes" id="UP001295423">
    <property type="component" value="Unassembled WGS sequence"/>
</dbReference>
<comment type="caution">
    <text evidence="2">The sequence shown here is derived from an EMBL/GenBank/DDBJ whole genome shotgun (WGS) entry which is preliminary data.</text>
</comment>